<dbReference type="GO" id="GO:0008360">
    <property type="term" value="P:regulation of cell shape"/>
    <property type="evidence" value="ECO:0007669"/>
    <property type="project" value="UniProtKB-KW"/>
</dbReference>
<evidence type="ECO:0000256" key="7">
    <source>
        <dbReference type="ARBA" id="ARBA00022490"/>
    </source>
</evidence>
<dbReference type="Proteomes" id="UP000255367">
    <property type="component" value="Unassembled WGS sequence"/>
</dbReference>
<dbReference type="GO" id="GO:0051301">
    <property type="term" value="P:cell division"/>
    <property type="evidence" value="ECO:0007669"/>
    <property type="project" value="UniProtKB-KW"/>
</dbReference>
<dbReference type="PANTHER" id="PTHR43692:SF1">
    <property type="entry name" value="UDP-N-ACETYLMURAMOYLALANINE--D-GLUTAMATE LIGASE"/>
    <property type="match status" value="1"/>
</dbReference>
<evidence type="ECO:0000256" key="16">
    <source>
        <dbReference type="ARBA" id="ARBA00047632"/>
    </source>
</evidence>
<keyword evidence="13 17" id="KW-0961">Cell wall biogenesis/degradation</keyword>
<evidence type="ECO:0000313" key="21">
    <source>
        <dbReference type="EMBL" id="SUP39872.1"/>
    </source>
</evidence>
<evidence type="ECO:0000256" key="17">
    <source>
        <dbReference type="HAMAP-Rule" id="MF_00639"/>
    </source>
</evidence>
<evidence type="ECO:0000313" key="22">
    <source>
        <dbReference type="Proteomes" id="UP000255367"/>
    </source>
</evidence>
<evidence type="ECO:0000256" key="5">
    <source>
        <dbReference type="ARBA" id="ARBA00012212"/>
    </source>
</evidence>
<evidence type="ECO:0000256" key="14">
    <source>
        <dbReference type="ARBA" id="ARBA00030398"/>
    </source>
</evidence>
<accession>A0A380NFM2</accession>
<comment type="catalytic activity">
    <reaction evidence="16 17 18">
        <text>UDP-N-acetyl-alpha-D-muramoyl-L-alanine + D-glutamate + ATP = UDP-N-acetyl-alpha-D-muramoyl-L-alanyl-D-glutamate + ADP + phosphate + H(+)</text>
        <dbReference type="Rhea" id="RHEA:16429"/>
        <dbReference type="ChEBI" id="CHEBI:15378"/>
        <dbReference type="ChEBI" id="CHEBI:29986"/>
        <dbReference type="ChEBI" id="CHEBI:30616"/>
        <dbReference type="ChEBI" id="CHEBI:43474"/>
        <dbReference type="ChEBI" id="CHEBI:83898"/>
        <dbReference type="ChEBI" id="CHEBI:83900"/>
        <dbReference type="ChEBI" id="CHEBI:456216"/>
        <dbReference type="EC" id="6.3.2.9"/>
    </reaction>
</comment>
<keyword evidence="12 17" id="KW-0573">Peptidoglycan synthesis</keyword>
<evidence type="ECO:0000256" key="18">
    <source>
        <dbReference type="RuleBase" id="RU003664"/>
    </source>
</evidence>
<dbReference type="PANTHER" id="PTHR43692">
    <property type="entry name" value="UDP-N-ACETYLMURAMOYLALANINE--D-GLUTAMATE LIGASE"/>
    <property type="match status" value="1"/>
</dbReference>
<keyword evidence="8 17" id="KW-0436">Ligase</keyword>
<dbReference type="GO" id="GO:0008764">
    <property type="term" value="F:UDP-N-acetylmuramoylalanine-D-glutamate ligase activity"/>
    <property type="evidence" value="ECO:0007669"/>
    <property type="project" value="UniProtKB-UniRule"/>
</dbReference>
<dbReference type="RefSeq" id="WP_115309434.1">
    <property type="nucleotide sequence ID" value="NZ_UHIO01000001.1"/>
</dbReference>
<dbReference type="SUPFAM" id="SSF51984">
    <property type="entry name" value="MurCD N-terminal domain"/>
    <property type="match status" value="1"/>
</dbReference>
<name>A0A380NFM2_9FIRM</name>
<dbReference type="HAMAP" id="MF_00639">
    <property type="entry name" value="MurD"/>
    <property type="match status" value="1"/>
</dbReference>
<dbReference type="Gene3D" id="3.90.190.20">
    <property type="entry name" value="Mur ligase, C-terminal domain"/>
    <property type="match status" value="1"/>
</dbReference>
<keyword evidence="10 17" id="KW-0067">ATP-binding</keyword>
<evidence type="ECO:0000256" key="11">
    <source>
        <dbReference type="ARBA" id="ARBA00022960"/>
    </source>
</evidence>
<proteinExistence type="inferred from homology"/>
<evidence type="ECO:0000256" key="1">
    <source>
        <dbReference type="ARBA" id="ARBA00002734"/>
    </source>
</evidence>
<dbReference type="SUPFAM" id="SSF53244">
    <property type="entry name" value="MurD-like peptide ligases, peptide-binding domain"/>
    <property type="match status" value="1"/>
</dbReference>
<dbReference type="InterPro" id="IPR036565">
    <property type="entry name" value="Mur-like_cat_sf"/>
</dbReference>
<dbReference type="InterPro" id="IPR005762">
    <property type="entry name" value="MurD"/>
</dbReference>
<comment type="function">
    <text evidence="1 17 18">Cell wall formation. Catalyzes the addition of glutamate to the nucleotide precursor UDP-N-acetylmuramoyl-L-alanine (UMA).</text>
</comment>
<dbReference type="AlphaFoldDB" id="A0A380NFM2"/>
<dbReference type="GO" id="GO:0009252">
    <property type="term" value="P:peptidoglycan biosynthetic process"/>
    <property type="evidence" value="ECO:0007669"/>
    <property type="project" value="UniProtKB-UniRule"/>
</dbReference>
<keyword evidence="22" id="KW-1185">Reference proteome</keyword>
<dbReference type="Gene3D" id="3.40.1190.10">
    <property type="entry name" value="Mur-like, catalytic domain"/>
    <property type="match status" value="1"/>
</dbReference>
<comment type="similarity">
    <text evidence="4 17">Belongs to the MurCDEF family.</text>
</comment>
<dbReference type="InterPro" id="IPR013221">
    <property type="entry name" value="Mur_ligase_cen"/>
</dbReference>
<dbReference type="InterPro" id="IPR004101">
    <property type="entry name" value="Mur_ligase_C"/>
</dbReference>
<dbReference type="OrthoDB" id="9809796at2"/>
<dbReference type="Pfam" id="PF08245">
    <property type="entry name" value="Mur_ligase_M"/>
    <property type="match status" value="1"/>
</dbReference>
<dbReference type="SUPFAM" id="SSF53623">
    <property type="entry name" value="MurD-like peptide ligases, catalytic domain"/>
    <property type="match status" value="1"/>
</dbReference>
<protein>
    <recommendedName>
        <fullName evidence="6 17">UDP-N-acetylmuramoylalanine--D-glutamate ligase</fullName>
        <ecNumber evidence="5 17">6.3.2.9</ecNumber>
    </recommendedName>
    <alternativeName>
        <fullName evidence="15 17">D-glutamic acid-adding enzyme</fullName>
    </alternativeName>
    <alternativeName>
        <fullName evidence="14 17">UDP-N-acetylmuramoyl-L-alanyl-D-glutamate synthetase</fullName>
    </alternativeName>
</protein>
<dbReference type="Pfam" id="PF21799">
    <property type="entry name" value="MurD-like_N"/>
    <property type="match status" value="1"/>
</dbReference>
<dbReference type="Gene3D" id="3.40.50.720">
    <property type="entry name" value="NAD(P)-binding Rossmann-like Domain"/>
    <property type="match status" value="1"/>
</dbReference>
<evidence type="ECO:0000256" key="8">
    <source>
        <dbReference type="ARBA" id="ARBA00022598"/>
    </source>
</evidence>
<keyword evidence="17 18" id="KW-0131">Cell cycle</keyword>
<evidence type="ECO:0000256" key="6">
    <source>
        <dbReference type="ARBA" id="ARBA00015655"/>
    </source>
</evidence>
<keyword evidence="7 17" id="KW-0963">Cytoplasm</keyword>
<comment type="subcellular location">
    <subcellularLocation>
        <location evidence="2 17 18">Cytoplasm</location>
    </subcellularLocation>
</comment>
<feature type="binding site" evidence="17">
    <location>
        <begin position="115"/>
        <end position="121"/>
    </location>
    <ligand>
        <name>ATP</name>
        <dbReference type="ChEBI" id="CHEBI:30616"/>
    </ligand>
</feature>
<dbReference type="NCBIfam" id="TIGR01087">
    <property type="entry name" value="murD"/>
    <property type="match status" value="1"/>
</dbReference>
<dbReference type="EC" id="6.3.2.9" evidence="5 17"/>
<evidence type="ECO:0000256" key="4">
    <source>
        <dbReference type="ARBA" id="ARBA00010416"/>
    </source>
</evidence>
<evidence type="ECO:0000256" key="2">
    <source>
        <dbReference type="ARBA" id="ARBA00004496"/>
    </source>
</evidence>
<dbReference type="Pfam" id="PF02875">
    <property type="entry name" value="Mur_ligase_C"/>
    <property type="match status" value="1"/>
</dbReference>
<evidence type="ECO:0000256" key="3">
    <source>
        <dbReference type="ARBA" id="ARBA00004752"/>
    </source>
</evidence>
<dbReference type="GO" id="GO:0071555">
    <property type="term" value="P:cell wall organization"/>
    <property type="evidence" value="ECO:0007669"/>
    <property type="project" value="UniProtKB-KW"/>
</dbReference>
<evidence type="ECO:0000256" key="15">
    <source>
        <dbReference type="ARBA" id="ARBA00032324"/>
    </source>
</evidence>
<dbReference type="InterPro" id="IPR036615">
    <property type="entry name" value="Mur_ligase_C_dom_sf"/>
</dbReference>
<evidence type="ECO:0000256" key="13">
    <source>
        <dbReference type="ARBA" id="ARBA00023316"/>
    </source>
</evidence>
<dbReference type="UniPathway" id="UPA00219"/>
<keyword evidence="11 17" id="KW-0133">Cell shape</keyword>
<comment type="pathway">
    <text evidence="3 17 18">Cell wall biogenesis; peptidoglycan biosynthesis.</text>
</comment>
<sequence length="465" mass="50138">MEYKGKRILVLGAGRSGIGAAHVLGLLGAQVVLNDYKAVTLTTAEEALLAQGDVTIITGRQDVDLLEDIDRIVVSPGIALTIPILVEAKQRGLDIVGEVEVAYDISKAPILGVTGTNGKTTTTTLLAEVMEQTGKPIKVGGNIGTSLSEAAYDITADGYLVAEVSSYQLETVKTFKPLGAMVLNITPDHLQRHKTMEAYQAAKENIFVNQTASDRIVLNLDDPLVATMKERAPGKVLCISQNHSVIDGAYFKDNKCWVVRQGVAEVVIGTDEIQLPGRHNIENILAVIALAYDLGVSALQLHHVIAQFKGVAHRLEPVATIDGAKYFNDSKATNTDSAVKALEAFSEPIILLAGGHDKMTDLTEFMTLVKKQVKDLILMGEAAQRFEEAAHQAGVANVYRVRSMAEAVAKAHELAELGDVVLLSPACSSFDWYHCFEERGDDFKNEVHALQMLVASKAEKKGSLL</sequence>
<dbReference type="GO" id="GO:0005737">
    <property type="term" value="C:cytoplasm"/>
    <property type="evidence" value="ECO:0007669"/>
    <property type="project" value="UniProtKB-SubCell"/>
</dbReference>
<evidence type="ECO:0000259" key="20">
    <source>
        <dbReference type="Pfam" id="PF08245"/>
    </source>
</evidence>
<evidence type="ECO:0000256" key="12">
    <source>
        <dbReference type="ARBA" id="ARBA00022984"/>
    </source>
</evidence>
<keyword evidence="17 18" id="KW-0132">Cell division</keyword>
<dbReference type="EMBL" id="UHIO01000001">
    <property type="protein sequence ID" value="SUP39872.1"/>
    <property type="molecule type" value="Genomic_DNA"/>
</dbReference>
<dbReference type="GO" id="GO:0005524">
    <property type="term" value="F:ATP binding"/>
    <property type="evidence" value="ECO:0007669"/>
    <property type="project" value="UniProtKB-UniRule"/>
</dbReference>
<gene>
    <name evidence="17 21" type="primary">murD</name>
    <name evidence="21" type="ORF">NCTC12020_00155</name>
</gene>
<feature type="domain" description="Mur ligase central" evidence="20">
    <location>
        <begin position="113"/>
        <end position="291"/>
    </location>
</feature>
<reference evidence="21 22" key="1">
    <citation type="submission" date="2018-06" db="EMBL/GenBank/DDBJ databases">
        <authorList>
            <consortium name="Pathogen Informatics"/>
            <person name="Doyle S."/>
        </authorList>
    </citation>
    <scope>NUCLEOTIDE SEQUENCE [LARGE SCALE GENOMIC DNA]</scope>
    <source>
        <strain evidence="21 22">NCTC12020</strain>
    </source>
</reference>
<evidence type="ECO:0000256" key="9">
    <source>
        <dbReference type="ARBA" id="ARBA00022741"/>
    </source>
</evidence>
<evidence type="ECO:0000256" key="10">
    <source>
        <dbReference type="ARBA" id="ARBA00022840"/>
    </source>
</evidence>
<keyword evidence="9 17" id="KW-0547">Nucleotide-binding</keyword>
<organism evidence="21 22">
    <name type="scientific">Veillonella criceti</name>
    <dbReference type="NCBI Taxonomy" id="103891"/>
    <lineage>
        <taxon>Bacteria</taxon>
        <taxon>Bacillati</taxon>
        <taxon>Bacillota</taxon>
        <taxon>Negativicutes</taxon>
        <taxon>Veillonellales</taxon>
        <taxon>Veillonellaceae</taxon>
        <taxon>Veillonella</taxon>
    </lineage>
</organism>
<feature type="domain" description="Mur ligase C-terminal" evidence="19">
    <location>
        <begin position="313"/>
        <end position="427"/>
    </location>
</feature>
<evidence type="ECO:0000259" key="19">
    <source>
        <dbReference type="Pfam" id="PF02875"/>
    </source>
</evidence>